<accession>C8NMC2</accession>
<sequence length="311" mass="33052">MMGVDSLTSVSTAGSTTGSPLRCSDVGVEPLPGTAKTGNGFVLLEHPGPWSCDVLDGDTFTPELTARLEAHLKAAKMGLQLIRKPGREGRQIDGHTVFLVFSEQEVIERLVVEDPAGVLDLDLSGPGRNGAGLGAQRVDHPVLLICTHAKRDVCCAVKGRPLAAELVAQFPSGFVWESSHTKGHRFAPSMLLMPWNYSFGRLNAEATAALLTAAQRGEFFHPGNRGRGTLDARGQVAELAVAEQLIGNGETVGLGQLEVEAHPESAVVTHPDGRIFEVELEQRTIDGVISSCGDEPKVGKGWVATAVRQRA</sequence>
<accession>Q8FS21</accession>
<feature type="compositionally biased region" description="Low complexity" evidence="1">
    <location>
        <begin position="1"/>
        <end position="19"/>
    </location>
</feature>
<dbReference type="InterPro" id="IPR010350">
    <property type="entry name" value="Aim32/Apd1-like_bac"/>
</dbReference>
<dbReference type="eggNOG" id="COG4759">
    <property type="taxonomic scope" value="Bacteria"/>
</dbReference>
<name>Q8FS21_COREF</name>
<dbReference type="RefSeq" id="WP_006769739.1">
    <property type="nucleotide sequence ID" value="NC_004369.1"/>
</dbReference>
<dbReference type="PIRSF" id="PIRSF035042">
    <property type="entry name" value="UCP035042_thirdx"/>
    <property type="match status" value="1"/>
</dbReference>
<dbReference type="Proteomes" id="UP000001409">
    <property type="component" value="Chromosome"/>
</dbReference>
<dbReference type="InterPro" id="IPR009737">
    <property type="entry name" value="Aim32/Apd1-like"/>
</dbReference>
<dbReference type="InterPro" id="IPR036249">
    <property type="entry name" value="Thioredoxin-like_sf"/>
</dbReference>
<organism evidence="2 3">
    <name type="scientific">Corynebacterium efficiens (strain DSM 44549 / YS-314 / AJ 12310 / JCM 11189 / NBRC 100395)</name>
    <dbReference type="NCBI Taxonomy" id="196164"/>
    <lineage>
        <taxon>Bacteria</taxon>
        <taxon>Bacillati</taxon>
        <taxon>Actinomycetota</taxon>
        <taxon>Actinomycetes</taxon>
        <taxon>Mycobacteriales</taxon>
        <taxon>Corynebacteriaceae</taxon>
        <taxon>Corynebacterium</taxon>
    </lineage>
</organism>
<evidence type="ECO:0000313" key="3">
    <source>
        <dbReference type="Proteomes" id="UP000001409"/>
    </source>
</evidence>
<evidence type="ECO:0000313" key="2">
    <source>
        <dbReference type="EMBL" id="BAC17395.1"/>
    </source>
</evidence>
<dbReference type="HOGENOM" id="CLU_050357_1_0_11"/>
<keyword evidence="3" id="KW-1185">Reference proteome</keyword>
<dbReference type="CDD" id="cd03062">
    <property type="entry name" value="TRX_Fd_Sucrase"/>
    <property type="match status" value="1"/>
</dbReference>
<dbReference type="AlphaFoldDB" id="Q8FS21"/>
<evidence type="ECO:0000256" key="1">
    <source>
        <dbReference type="SAM" id="MobiDB-lite"/>
    </source>
</evidence>
<dbReference type="KEGG" id="cef:CE0585"/>
<evidence type="ECO:0008006" key="4">
    <source>
        <dbReference type="Google" id="ProtNLM"/>
    </source>
</evidence>
<protein>
    <recommendedName>
        <fullName evidence="4">Sucrase ferredoxin</fullName>
    </recommendedName>
</protein>
<dbReference type="STRING" id="196164.gene:10740987"/>
<reference evidence="2 3" key="1">
    <citation type="journal article" date="2003" name="Genome Res.">
        <title>Comparative complete genome sequence analysis of the amino acid replacements responsible for the thermostability of Corynebacterium efficiens.</title>
        <authorList>
            <person name="Nishio Y."/>
            <person name="Nakamura Y."/>
            <person name="Kawarabayasi Y."/>
            <person name="Usuda Y."/>
            <person name="Kimura E."/>
            <person name="Sugimoto S."/>
            <person name="Matsui K."/>
            <person name="Yamagishi A."/>
            <person name="Kikuchi H."/>
            <person name="Ikeo K."/>
            <person name="Gojobori T."/>
        </authorList>
    </citation>
    <scope>NUCLEOTIDE SEQUENCE [LARGE SCALE GENOMIC DNA]</scope>
    <source>
        <strain evidence="3">DSM 44549 / YS-314 / AJ 12310 / JCM 11189 / NBRC 100395</strain>
    </source>
</reference>
<dbReference type="EMBL" id="BA000035">
    <property type="protein sequence ID" value="BAC17395.1"/>
    <property type="molecule type" value="Genomic_DNA"/>
</dbReference>
<proteinExistence type="predicted"/>
<dbReference type="SUPFAM" id="SSF52833">
    <property type="entry name" value="Thioredoxin-like"/>
    <property type="match status" value="1"/>
</dbReference>
<dbReference type="Pfam" id="PF06999">
    <property type="entry name" value="Suc_Fer-like"/>
    <property type="match status" value="1"/>
</dbReference>
<dbReference type="OrthoDB" id="3399139at2"/>
<feature type="region of interest" description="Disordered" evidence="1">
    <location>
        <begin position="1"/>
        <end position="25"/>
    </location>
</feature>